<evidence type="ECO:0000313" key="1">
    <source>
        <dbReference type="EMBL" id="ACP54161.1"/>
    </source>
</evidence>
<dbReference type="EMBL" id="CP001401">
    <property type="protein sequence ID" value="ACP54161.1"/>
    <property type="molecule type" value="Genomic_DNA"/>
</dbReference>
<protein>
    <submittedName>
        <fullName evidence="1">Conserved hypothetical insertion element protein</fullName>
    </submittedName>
</protein>
<name>C3N0K0_SACI3</name>
<evidence type="ECO:0000313" key="2">
    <source>
        <dbReference type="Proteomes" id="UP000002307"/>
    </source>
</evidence>
<reference evidence="1 2" key="1">
    <citation type="journal article" date="2009" name="Proc. Natl. Acad. Sci. U.S.A.">
        <title>Biogeography of the Sulfolobus islandicus pan-genome.</title>
        <authorList>
            <person name="Reno M.L."/>
            <person name="Held N.L."/>
            <person name="Fields C.J."/>
            <person name="Burke P.V."/>
            <person name="Whitaker R.J."/>
        </authorList>
    </citation>
    <scope>NUCLEOTIDE SEQUENCE [LARGE SCALE GENOMIC DNA]</scope>
    <source>
        <strain evidence="1 2">M.16.27</strain>
    </source>
</reference>
<dbReference type="Proteomes" id="UP000002307">
    <property type="component" value="Chromosome"/>
</dbReference>
<dbReference type="AlphaFoldDB" id="C3N0K0"/>
<accession>C3N0K0</accession>
<sequence>MGDDYNYYFWLKNHTVVYPVNPNKPLHSSLRDRVRFKRATKAVNRSRQMMRYSIAIVLWDRKLIPEFIP</sequence>
<organism evidence="1 2">
    <name type="scientific">Saccharolobus islandicus (strain M.16.27)</name>
    <name type="common">Sulfolobus islandicus</name>
    <dbReference type="NCBI Taxonomy" id="427318"/>
    <lineage>
        <taxon>Archaea</taxon>
        <taxon>Thermoproteota</taxon>
        <taxon>Thermoprotei</taxon>
        <taxon>Sulfolobales</taxon>
        <taxon>Sulfolobaceae</taxon>
        <taxon>Saccharolobus</taxon>
    </lineage>
</organism>
<proteinExistence type="predicted"/>
<dbReference type="HOGENOM" id="CLU_186534_0_0_2"/>
<dbReference type="KEGG" id="sim:M1627_2901"/>
<gene>
    <name evidence="1" type="ordered locus">M1627_2901</name>
</gene>